<dbReference type="Proteomes" id="UP000541444">
    <property type="component" value="Unassembled WGS sequence"/>
</dbReference>
<reference evidence="1 2" key="1">
    <citation type="journal article" date="2020" name="IScience">
        <title>Genome Sequencing of the Endangered Kingdonia uniflora (Circaeasteraceae, Ranunculales) Reveals Potential Mechanisms of Evolutionary Specialization.</title>
        <authorList>
            <person name="Sun Y."/>
            <person name="Deng T."/>
            <person name="Zhang A."/>
            <person name="Moore M.J."/>
            <person name="Landis J.B."/>
            <person name="Lin N."/>
            <person name="Zhang H."/>
            <person name="Zhang X."/>
            <person name="Huang J."/>
            <person name="Zhang X."/>
            <person name="Sun H."/>
            <person name="Wang H."/>
        </authorList>
    </citation>
    <scope>NUCLEOTIDE SEQUENCE [LARGE SCALE GENOMIC DNA]</scope>
    <source>
        <strain evidence="1">TB1705</strain>
        <tissue evidence="1">Leaf</tissue>
    </source>
</reference>
<gene>
    <name evidence="1" type="ORF">GIB67_018348</name>
</gene>
<dbReference type="EMBL" id="JACGCM010001448">
    <property type="protein sequence ID" value="KAF6154911.1"/>
    <property type="molecule type" value="Genomic_DNA"/>
</dbReference>
<proteinExistence type="predicted"/>
<protein>
    <submittedName>
        <fullName evidence="1">Uncharacterized protein</fullName>
    </submittedName>
</protein>
<sequence>MGLIESSKYGNEYLYLDTYTSDIGFPVRMHLPIIYETFKDVPNDRILLVVKGLKEYYDISHVTWFDLRKKLKMLGKGISII</sequence>
<comment type="caution">
    <text evidence="1">The sequence shown here is derived from an EMBL/GenBank/DDBJ whole genome shotgun (WGS) entry which is preliminary data.</text>
</comment>
<keyword evidence="2" id="KW-1185">Reference proteome</keyword>
<organism evidence="1 2">
    <name type="scientific">Kingdonia uniflora</name>
    <dbReference type="NCBI Taxonomy" id="39325"/>
    <lineage>
        <taxon>Eukaryota</taxon>
        <taxon>Viridiplantae</taxon>
        <taxon>Streptophyta</taxon>
        <taxon>Embryophyta</taxon>
        <taxon>Tracheophyta</taxon>
        <taxon>Spermatophyta</taxon>
        <taxon>Magnoliopsida</taxon>
        <taxon>Ranunculales</taxon>
        <taxon>Circaeasteraceae</taxon>
        <taxon>Kingdonia</taxon>
    </lineage>
</organism>
<name>A0A7J7MJ73_9MAGN</name>
<dbReference type="AlphaFoldDB" id="A0A7J7MJ73"/>
<evidence type="ECO:0000313" key="2">
    <source>
        <dbReference type="Proteomes" id="UP000541444"/>
    </source>
</evidence>
<evidence type="ECO:0000313" key="1">
    <source>
        <dbReference type="EMBL" id="KAF6154911.1"/>
    </source>
</evidence>
<accession>A0A7J7MJ73</accession>